<sequence>MMLLQLAINPNFMSYRQFEDFHLEVTTVVRSGELPGLATKAVVLEAVHAMCLVDESFTELLTLEGVKKNGVVMLRNFLDMQLSGMLQLIDDTFNCWSFAFYWLDIVALALQATDGKPGPAAVAAAQQLMQEKHSIFVPEASLP</sequence>
<gene>
    <name evidence="1" type="ORF">OEZ85_005268</name>
</gene>
<dbReference type="Proteomes" id="UP001244341">
    <property type="component" value="Chromosome 12b"/>
</dbReference>
<proteinExistence type="predicted"/>
<name>A0ABY8UL05_TETOB</name>
<evidence type="ECO:0000313" key="2">
    <source>
        <dbReference type="Proteomes" id="UP001244341"/>
    </source>
</evidence>
<protein>
    <submittedName>
        <fullName evidence="1">Uncharacterized protein</fullName>
    </submittedName>
</protein>
<dbReference type="EMBL" id="CP126219">
    <property type="protein sequence ID" value="WIA20926.1"/>
    <property type="molecule type" value="Genomic_DNA"/>
</dbReference>
<accession>A0ABY8UL05</accession>
<evidence type="ECO:0000313" key="1">
    <source>
        <dbReference type="EMBL" id="WIA20926.1"/>
    </source>
</evidence>
<organism evidence="1 2">
    <name type="scientific">Tetradesmus obliquus</name>
    <name type="common">Green alga</name>
    <name type="synonym">Acutodesmus obliquus</name>
    <dbReference type="NCBI Taxonomy" id="3088"/>
    <lineage>
        <taxon>Eukaryota</taxon>
        <taxon>Viridiplantae</taxon>
        <taxon>Chlorophyta</taxon>
        <taxon>core chlorophytes</taxon>
        <taxon>Chlorophyceae</taxon>
        <taxon>CS clade</taxon>
        <taxon>Sphaeropleales</taxon>
        <taxon>Scenedesmaceae</taxon>
        <taxon>Tetradesmus</taxon>
    </lineage>
</organism>
<keyword evidence="2" id="KW-1185">Reference proteome</keyword>
<reference evidence="1 2" key="1">
    <citation type="submission" date="2023-05" db="EMBL/GenBank/DDBJ databases">
        <title>A 100% complete, gapless, phased diploid assembly of the Scenedesmus obliquus UTEX 3031 genome.</title>
        <authorList>
            <person name="Biondi T.C."/>
            <person name="Hanschen E.R."/>
            <person name="Kwon T."/>
            <person name="Eng W."/>
            <person name="Kruse C.P.S."/>
            <person name="Koehler S.I."/>
            <person name="Kunde Y."/>
            <person name="Gleasner C.D."/>
            <person name="You Mak K.T."/>
            <person name="Polle J."/>
            <person name="Hovde B.T."/>
            <person name="Starkenburg S.R."/>
        </authorList>
    </citation>
    <scope>NUCLEOTIDE SEQUENCE [LARGE SCALE GENOMIC DNA]</scope>
    <source>
        <strain evidence="1 2">DOE0152z</strain>
    </source>
</reference>